<feature type="domain" description="KIB1-4 beta-propeller" evidence="2">
    <location>
        <begin position="132"/>
        <end position="403"/>
    </location>
</feature>
<dbReference type="Proteomes" id="UP000324897">
    <property type="component" value="Unassembled WGS sequence"/>
</dbReference>
<dbReference type="Gramene" id="TVU04340">
    <property type="protein sequence ID" value="TVU04340"/>
    <property type="gene ID" value="EJB05_50106"/>
</dbReference>
<proteinExistence type="predicted"/>
<reference evidence="3 4" key="1">
    <citation type="journal article" date="2019" name="Sci. Rep.">
        <title>A high-quality genome of Eragrostis curvula grass provides insights into Poaceae evolution and supports new strategies to enhance forage quality.</title>
        <authorList>
            <person name="Carballo J."/>
            <person name="Santos B.A.C.M."/>
            <person name="Zappacosta D."/>
            <person name="Garbus I."/>
            <person name="Selva J.P."/>
            <person name="Gallo C.A."/>
            <person name="Diaz A."/>
            <person name="Albertini E."/>
            <person name="Caccamo M."/>
            <person name="Echenique V."/>
        </authorList>
    </citation>
    <scope>NUCLEOTIDE SEQUENCE [LARGE SCALE GENOMIC DNA]</scope>
    <source>
        <strain evidence="4">cv. Victoria</strain>
        <tissue evidence="3">Leaf</tissue>
    </source>
</reference>
<comment type="caution">
    <text evidence="3">The sequence shown here is derived from an EMBL/GenBank/DDBJ whole genome shotgun (WGS) entry which is preliminary data.</text>
</comment>
<accession>A0A5J9SZF1</accession>
<dbReference type="OrthoDB" id="619048at2759"/>
<evidence type="ECO:0000259" key="2">
    <source>
        <dbReference type="Pfam" id="PF03478"/>
    </source>
</evidence>
<gene>
    <name evidence="3" type="ORF">EJB05_50106</name>
</gene>
<dbReference type="PANTHER" id="PTHR33165:SF63">
    <property type="entry name" value="OS03G0792300 PROTEIN"/>
    <property type="match status" value="1"/>
</dbReference>
<evidence type="ECO:0000313" key="4">
    <source>
        <dbReference type="Proteomes" id="UP000324897"/>
    </source>
</evidence>
<evidence type="ECO:0000313" key="3">
    <source>
        <dbReference type="EMBL" id="TVU04340.1"/>
    </source>
</evidence>
<keyword evidence="4" id="KW-1185">Reference proteome</keyword>
<dbReference type="EMBL" id="RWGY01000068">
    <property type="protein sequence ID" value="TVU04340.1"/>
    <property type="molecule type" value="Genomic_DNA"/>
</dbReference>
<protein>
    <recommendedName>
        <fullName evidence="2">KIB1-4 beta-propeller domain-containing protein</fullName>
    </recommendedName>
</protein>
<dbReference type="PANTHER" id="PTHR33165">
    <property type="entry name" value="F-BOX DOMAIN CONTAINING PROTEIN-LIKE-RELATED"/>
    <property type="match status" value="1"/>
</dbReference>
<dbReference type="AlphaFoldDB" id="A0A5J9SZF1"/>
<evidence type="ECO:0000256" key="1">
    <source>
        <dbReference type="SAM" id="MobiDB-lite"/>
    </source>
</evidence>
<dbReference type="Pfam" id="PF03478">
    <property type="entry name" value="Beta-prop_KIB1-4"/>
    <property type="match status" value="1"/>
</dbReference>
<dbReference type="InterPro" id="IPR005174">
    <property type="entry name" value="KIB1-4_b-propeller"/>
</dbReference>
<feature type="non-terminal residue" evidence="3">
    <location>
        <position position="1"/>
    </location>
</feature>
<name>A0A5J9SZF1_9POAL</name>
<sequence length="457" mass="50037">MRTPQPGLPSAETRTRRRGQKRAGIAATDSETPASWGTKCARTRHPRRGPDSKCCCWAELSYGPAGLIAERALANGVEDYLSFRAVCREWRRSAKAIAVRAQGCLDRRFFPRRWIMLRDAVPPGSGSSRRRFLNVSTGECVHTELPEVDDAQGHHHLLGATAEGLLALLDTSTYAVRLLNPLTRQLAELPSLYPLLPAKTLADIADDGLPRALEVRGLGLAAASDDATDDVALVICFIEPTMLVVAKPGDGSWTLVHGDERWFYSATSFAGRFYCADGRAVMALELPSTSDDQPPPRLVVVAKITIRVSHIGNDTVHLVKGGGADGEEELLLLYRGQKPQEDDPYARWRMKYVAFRVDLAARETVPVTGLGGLAVFLGEERALSVPHGVFPTISADTVCLGFDLFEREYEKLCAYCLLDGTTECCSFSCEDGWARPCGIVDYLAWYVSGTCEGIEEM</sequence>
<feature type="region of interest" description="Disordered" evidence="1">
    <location>
        <begin position="1"/>
        <end position="48"/>
    </location>
</feature>
<organism evidence="3 4">
    <name type="scientific">Eragrostis curvula</name>
    <name type="common">weeping love grass</name>
    <dbReference type="NCBI Taxonomy" id="38414"/>
    <lineage>
        <taxon>Eukaryota</taxon>
        <taxon>Viridiplantae</taxon>
        <taxon>Streptophyta</taxon>
        <taxon>Embryophyta</taxon>
        <taxon>Tracheophyta</taxon>
        <taxon>Spermatophyta</taxon>
        <taxon>Magnoliopsida</taxon>
        <taxon>Liliopsida</taxon>
        <taxon>Poales</taxon>
        <taxon>Poaceae</taxon>
        <taxon>PACMAD clade</taxon>
        <taxon>Chloridoideae</taxon>
        <taxon>Eragrostideae</taxon>
        <taxon>Eragrostidinae</taxon>
        <taxon>Eragrostis</taxon>
    </lineage>
</organism>